<evidence type="ECO:0000256" key="1">
    <source>
        <dbReference type="SAM" id="Phobius"/>
    </source>
</evidence>
<accession>F4CEH5</accession>
<sequence length="320" mass="37024">MSYFWKAYMFFFAVPFPMILYYSINYNSEIRGDGTNPWLALTYLLISLVLWTIVLYKLYQRWIALTLQTKSNIESLLRDGVLKDGEIVDVKTLKPVAKDVETLEVSVRFENFSGTKVLQTIPINDSKPQQNRYEAGKRIKLRIDKTLKSRPVFIPDGVQVELRKSQMFLSIIGWLLALGLVIAYYIFSYQLESRGTGWRFLIFWHPLLLCPLILLLSFLGLDALLGQLSGLPKDVLRLIFYGKQATARILSAKQTGTYINEQPQVRFELDFKDERGRTHRVSLKKIVSLLEVSITQQQTVDIFYLEEDPQTIAFSKDLND</sequence>
<dbReference type="AlphaFoldDB" id="F4CEH5"/>
<gene>
    <name evidence="2" type="ordered locus">Sph21_0077</name>
</gene>
<feature type="transmembrane region" description="Helical" evidence="1">
    <location>
        <begin position="7"/>
        <end position="26"/>
    </location>
</feature>
<dbReference type="EMBL" id="CP002584">
    <property type="protein sequence ID" value="ADZ76670.1"/>
    <property type="molecule type" value="Genomic_DNA"/>
</dbReference>
<feature type="transmembrane region" description="Helical" evidence="1">
    <location>
        <begin position="38"/>
        <end position="59"/>
    </location>
</feature>
<keyword evidence="1" id="KW-0812">Transmembrane</keyword>
<keyword evidence="1" id="KW-0472">Membrane</keyword>
<proteinExistence type="predicted"/>
<reference evidence="2" key="1">
    <citation type="submission" date="2011-03" db="EMBL/GenBank/DDBJ databases">
        <title>Complete sequence of Sphingobacterium sp. 21.</title>
        <authorList>
            <consortium name="US DOE Joint Genome Institute"/>
            <person name="Lucas S."/>
            <person name="Copeland A."/>
            <person name="Lapidus A."/>
            <person name="Cheng J.-F."/>
            <person name="Goodwin L."/>
            <person name="Pitluck S."/>
            <person name="Davenport K."/>
            <person name="Detter J.C."/>
            <person name="Han C."/>
            <person name="Tapia R."/>
            <person name="Land M."/>
            <person name="Hauser L."/>
            <person name="Kyrpides N."/>
            <person name="Ivanova N."/>
            <person name="Ovchinnikova G."/>
            <person name="Pagani I."/>
            <person name="Siebers A.K."/>
            <person name="Allgaier M."/>
            <person name="Thelen M.P."/>
            <person name="Hugenholtz P."/>
            <person name="Woyke T."/>
        </authorList>
    </citation>
    <scope>NUCLEOTIDE SEQUENCE</scope>
    <source>
        <strain evidence="2">21</strain>
    </source>
</reference>
<dbReference type="STRING" id="743722.Sph21_0077"/>
<dbReference type="HOGENOM" id="CLU_854427_0_0_10"/>
<dbReference type="KEGG" id="shg:Sph21_0077"/>
<dbReference type="OrthoDB" id="662998at2"/>
<keyword evidence="1" id="KW-1133">Transmembrane helix</keyword>
<dbReference type="PATRIC" id="fig|743722.3.peg.80"/>
<dbReference type="eggNOG" id="COG0848">
    <property type="taxonomic scope" value="Bacteria"/>
</dbReference>
<evidence type="ECO:0008006" key="3">
    <source>
        <dbReference type="Google" id="ProtNLM"/>
    </source>
</evidence>
<organism evidence="2">
    <name type="scientific">Sphingobacterium sp. (strain 21)</name>
    <dbReference type="NCBI Taxonomy" id="743722"/>
    <lineage>
        <taxon>Bacteria</taxon>
        <taxon>Pseudomonadati</taxon>
        <taxon>Bacteroidota</taxon>
        <taxon>Sphingobacteriia</taxon>
        <taxon>Sphingobacteriales</taxon>
        <taxon>Sphingobacteriaceae</taxon>
        <taxon>Sphingobacterium</taxon>
    </lineage>
</organism>
<feature type="transmembrane region" description="Helical" evidence="1">
    <location>
        <begin position="167"/>
        <end position="187"/>
    </location>
</feature>
<feature type="transmembrane region" description="Helical" evidence="1">
    <location>
        <begin position="202"/>
        <end position="225"/>
    </location>
</feature>
<evidence type="ECO:0000313" key="2">
    <source>
        <dbReference type="EMBL" id="ADZ76670.1"/>
    </source>
</evidence>
<name>F4CEH5_SPHS2</name>
<protein>
    <recommendedName>
        <fullName evidence="3">DUF3592 domain-containing protein</fullName>
    </recommendedName>
</protein>